<evidence type="ECO:0000313" key="4">
    <source>
        <dbReference type="Proteomes" id="UP000479190"/>
    </source>
</evidence>
<dbReference type="Pfam" id="PF05380">
    <property type="entry name" value="Peptidase_A17"/>
    <property type="match status" value="1"/>
</dbReference>
<evidence type="ECO:0000259" key="1">
    <source>
        <dbReference type="Pfam" id="PF17921"/>
    </source>
</evidence>
<dbReference type="GO" id="GO:0071897">
    <property type="term" value="P:DNA biosynthetic process"/>
    <property type="evidence" value="ECO:0007669"/>
    <property type="project" value="UniProtKB-ARBA"/>
</dbReference>
<feature type="domain" description="DUF5641" evidence="2">
    <location>
        <begin position="1109"/>
        <end position="1199"/>
    </location>
</feature>
<dbReference type="SUPFAM" id="SSF56672">
    <property type="entry name" value="DNA/RNA polymerases"/>
    <property type="match status" value="1"/>
</dbReference>
<dbReference type="Proteomes" id="UP000479190">
    <property type="component" value="Unassembled WGS sequence"/>
</dbReference>
<keyword evidence="4" id="KW-1185">Reference proteome</keyword>
<protein>
    <recommendedName>
        <fullName evidence="5">DUF5641 domain-containing protein</fullName>
    </recommendedName>
</protein>
<evidence type="ECO:0008006" key="5">
    <source>
        <dbReference type="Google" id="ProtNLM"/>
    </source>
</evidence>
<evidence type="ECO:0000313" key="3">
    <source>
        <dbReference type="EMBL" id="CAB0034375.1"/>
    </source>
</evidence>
<dbReference type="PANTHER" id="PTHR47331">
    <property type="entry name" value="PHD-TYPE DOMAIN-CONTAINING PROTEIN"/>
    <property type="match status" value="1"/>
</dbReference>
<dbReference type="InterPro" id="IPR043502">
    <property type="entry name" value="DNA/RNA_pol_sf"/>
</dbReference>
<dbReference type="InterPro" id="IPR040676">
    <property type="entry name" value="DUF5641"/>
</dbReference>
<dbReference type="InterPro" id="IPR008042">
    <property type="entry name" value="Retrotrans_Pao"/>
</dbReference>
<dbReference type="Gene3D" id="3.30.420.10">
    <property type="entry name" value="Ribonuclease H-like superfamily/Ribonuclease H"/>
    <property type="match status" value="1"/>
</dbReference>
<organism evidence="3 4">
    <name type="scientific">Trichogramma brassicae</name>
    <dbReference type="NCBI Taxonomy" id="86971"/>
    <lineage>
        <taxon>Eukaryota</taxon>
        <taxon>Metazoa</taxon>
        <taxon>Ecdysozoa</taxon>
        <taxon>Arthropoda</taxon>
        <taxon>Hexapoda</taxon>
        <taxon>Insecta</taxon>
        <taxon>Pterygota</taxon>
        <taxon>Neoptera</taxon>
        <taxon>Endopterygota</taxon>
        <taxon>Hymenoptera</taxon>
        <taxon>Apocrita</taxon>
        <taxon>Proctotrupomorpha</taxon>
        <taxon>Chalcidoidea</taxon>
        <taxon>Trichogrammatidae</taxon>
        <taxon>Trichogramma</taxon>
    </lineage>
</organism>
<dbReference type="Pfam" id="PF17921">
    <property type="entry name" value="Integrase_H2C2"/>
    <property type="match status" value="1"/>
</dbReference>
<feature type="non-terminal residue" evidence="3">
    <location>
        <position position="1"/>
    </location>
</feature>
<feature type="domain" description="Integrase zinc-binding" evidence="1">
    <location>
        <begin position="907"/>
        <end position="960"/>
    </location>
</feature>
<dbReference type="PANTHER" id="PTHR47331:SF5">
    <property type="entry name" value="RIBONUCLEASE H"/>
    <property type="match status" value="1"/>
</dbReference>
<dbReference type="InterPro" id="IPR041588">
    <property type="entry name" value="Integrase_H2C2"/>
</dbReference>
<dbReference type="OrthoDB" id="7700894at2759"/>
<accession>A0A6H5IAE4</accession>
<sequence length="1202" mass="136189">QKLKSPRVLLATAQIILSDESGNQVQVRAMIDPGSERSFVTERALTALCVSSSKVHINLHVMGDQCSSTVRKQTQLFLKSRIDANFSVSAKPLVMRELTGFLPTARLPEDHWPHLQGIVLADPTYYKPDKVEFVIGAELMPFIMLEGLRRGSIGTPLGQQTVFGWILTGEITPKPGDSPAAVSAFHVCAREDLHGLVEKFWQLEDLQPTKHLTAEEQYCEDYFTETTTRNADGRYVVRLPFAKKVSFEGSRDIAVSCLHRMERRLERSPRLSMLYKNFMDEYIDLKHMELVPDSQLPRKSFYLPHHGVFRAGNQDKIRIVFNASQKASNRVSLNDSLLPGPKLQKDITVVISYWRQFKYVFVTDIVKMFRQILIHPDDADWQRILWRSDGTQAIRDYRALTVTYGTAPAPFLSLRVLQQLATDERERYPEASRLLDHRVYVDDLFGGADDIVEAIKRRDQLIGLMDLACMQLGKWSANDGALLLGLSAGDDADVSVKLDDVISTLGLKWSPKTDEFLFVPSLPLMASIVTKRGILSDVAKLFDPLGWLAPVIVNAKILLQDLWIEKVDWDTPLEGELLSRWRSFRTSLSDVQQIRIPRWFGGSEQSTWILHGFSDASKRAYAAAVYMVIPGCTSRLIMAKTKIAPAKLETLPRLELCGAELLVKLTKQILSNVETQPEQMHFWCDSKVVLDWLDGHPSRWQTFVANRVSYTNSSYPNAVWHNAADCATRGLTPAQLAGFTLWWAGPDWLTASASDWSSSDEFSEPEEAKVHAFLVQEEAKKEEDEDIVYTRLRRISSFQKILRVLGYCGRWLARFRSKATAFSSCVELTADEIDWAKTACCRLIQQRWYGKELELLEKKKPLMQKSELFRLSPFLDDQKLIRLTGRLHNAPIPFSERHPIILPGSDEIVKRLVEENHRATLHGGVQLLISHLQQSFWITGMRRLVSGVCRRCMKCTRFRAKTGQQQMAPLPVDRLTPQRTFAFTGLDYAGPFTLRFSKRRKAITTKGYIAIFVCMTYKAVHIEVVSDLTTEAFLAAYSRFAARRGVCKKTIHLGGEEIEACLNSRPLCKPSSHASDLLALTPGHFLNGAECLALPEVGEEAPRGGLSKGWRLLSQLRNSFWTRWKKEVIQQLIQRNKWLEPQPNYKVGDVVIIKDELSPPARWPLGLVTAVHPGKDGLVRVVTLRIAGSTLMRPIVKLVKSR</sequence>
<dbReference type="Gene3D" id="1.10.340.70">
    <property type="match status" value="1"/>
</dbReference>
<dbReference type="AlphaFoldDB" id="A0A6H5IAE4"/>
<reference evidence="3 4" key="1">
    <citation type="submission" date="2020-02" db="EMBL/GenBank/DDBJ databases">
        <authorList>
            <person name="Ferguson B K."/>
        </authorList>
    </citation>
    <scope>NUCLEOTIDE SEQUENCE [LARGE SCALE GENOMIC DNA]</scope>
</reference>
<proteinExistence type="predicted"/>
<evidence type="ECO:0000259" key="2">
    <source>
        <dbReference type="Pfam" id="PF18701"/>
    </source>
</evidence>
<name>A0A6H5IAE4_9HYME</name>
<dbReference type="Pfam" id="PF18701">
    <property type="entry name" value="DUF5641"/>
    <property type="match status" value="1"/>
</dbReference>
<dbReference type="InterPro" id="IPR036397">
    <property type="entry name" value="RNaseH_sf"/>
</dbReference>
<dbReference type="EMBL" id="CADCXV010000740">
    <property type="protein sequence ID" value="CAB0034375.1"/>
    <property type="molecule type" value="Genomic_DNA"/>
</dbReference>
<gene>
    <name evidence="3" type="ORF">TBRA_LOCUS6273</name>
</gene>
<dbReference type="GO" id="GO:0003676">
    <property type="term" value="F:nucleic acid binding"/>
    <property type="evidence" value="ECO:0007669"/>
    <property type="project" value="InterPro"/>
</dbReference>